<dbReference type="SUPFAM" id="SSF69304">
    <property type="entry name" value="Tricorn protease N-terminal domain"/>
    <property type="match status" value="1"/>
</dbReference>
<gene>
    <name evidence="6" type="ORF">EPA86_14955</name>
</gene>
<dbReference type="InterPro" id="IPR037058">
    <property type="entry name" value="Falgellar_hook_FlgE_sf"/>
</dbReference>
<feature type="non-terminal residue" evidence="6">
    <location>
        <position position="1856"/>
    </location>
</feature>
<feature type="compositionally biased region" description="Acidic residues" evidence="5">
    <location>
        <begin position="1803"/>
        <end position="1817"/>
    </location>
</feature>
<evidence type="ECO:0000256" key="2">
    <source>
        <dbReference type="ARBA" id="ARBA00022525"/>
    </source>
</evidence>
<keyword evidence="4" id="KW-0106">Calcium</keyword>
<reference evidence="6 7" key="1">
    <citation type="submission" date="2019-01" db="EMBL/GenBank/DDBJ databases">
        <title>Litorilituus lipolytica sp. nov., isolated from intertidal sand of the Yellow Sea in China.</title>
        <authorList>
            <person name="Liu A."/>
        </authorList>
    </citation>
    <scope>NUCLEOTIDE SEQUENCE [LARGE SCALE GENOMIC DNA]</scope>
    <source>
        <strain evidence="6 7">RZ04</strain>
    </source>
</reference>
<sequence>MMAFSSFIAISATVTRLNLLSNGSTVEHVGNVGMMSADNQWAVFSANYDLVNHSSYDKLYLRNNHLNRTYYLPEFYYTTCCQNPKINAEGNKLYIASRTSIATDDFNNSNDLYFYDFSNSVVNASQTTNIYYSVNLDANNSVNTLDFSITNSQSYNFKNIQYINGQFGQLFALTSYFRKSSNNEWQVLFSINNELLVADNGSPLMQTLLFSPDGYLLNATQLVITQAQLSNGGENSEYFTSSLTINWHDFENTLPITQFNEISSLLHYQHNGSSIGHTSRLMGYDGNELNAGISAFWIIGQSNDLFFTSNSTNVIAGVQTEELRLYRYNDVEQSVDLIQDNFDGISVQGVVADGSKILVASRKVLDGNDNGYDDIYLLDTTTSIYTLIENANLYFNNTNIRHAIIDANGQKILVQSYDKEFALYDVNSETVIDVTKELREFYQINTLIGFNAQSTGFLAQASSYPFKFWYFDLQTLKGSLIAQDLNSDVINPRKAVVSPYGNAVTYSNYNCSSDDCGLYSIDLGSIVESPPQTVSFASVSTNQVSKINLSYENTAAQNYMIYRFETGNLSSKIFVGETSITTFEDAQSNLNPNKEYSYEISSCDQYFHCSLPYIIDDASLMAPAQVTNLALDEVITAQTQEVTFSWETVPNARYSVQVNSGNDESISSTSLTSSRVGINENLAKKVVVKACVLEICGEDSLPLYIAFSDIAAPQNVSFFVSDNFDEFSLNWSPVQNATFYKIYGGRNGGNKIFRKNVYSGKFTETIFDDGDSFQYEISACLDDGNCGPSKRYSLHFKKDNIVLARPRLNVSQMASHAKLEIENSQYSSLGYETIKIYRRTTRFARPELIETLDVGLNYRFEYNYYDEVAASNSYYYTVEGCINDNCLFSNDVYFVGVDEFTATASISDLQASKRTHIDHISLSWTVPEQVTKQSVYRATANSNDYRNIKTLTSVESGYNDFDVEPGNKYSYKIESYAYGKKLIDSNIAQGETFYDLGDVWTPNTPILNTIQKRYFGEIELWWPIIDNVEYVDLYTSDSEHGVYQFLTRKISAYYNTNTMYNLAPNTTIYFKAKACTKFSCSDFSLPLEASTASELFVPNIPEPPILIAEAGRKVNITLSEVPNAVYYKIYRYRQLYQEVERVLESQSLNFIDNTIKTNTKYYYRIKACSAYDCSSLSQYSEVISHSKSFEVTGKRDFFLESASRDNAEHIEIEISYENDNNHNAERPVKVDIYQSESINGSKTLVKTLTTNISDFVLSENLVVDTPYYFWLENCYVEDGCALSPYYQIGMIKSPEIINILPPEQLSFSQGTEINTVNFNAPYKSFGSSFEIYKQDTDSSEYYKVGTIGSSSSLPYSLNQKSNNYQELPDNYKVKNCFQTTCSDFSAVYQGWPATLFDITSRSDNKLWRNASSSYISGKKAIALNRNQNVSEQQLFHKNGYEISIKLNFSDSDSAYQHCEYPLDVSWQNDSYTSDSYKKDSIFKIVKNTGVCSDIQLPEIGAFYLLANGDVESSVKLDVPLGVWFDLKVNVSVDNVGTFQVNEQPSVQLNIKESKRFNEFGYLQLQSTNQYSNHYFNELTYASLTDFSRLRPDPVNYLSAFQINNSLVARLHFSSNNIATESKVILFKLEKNQSTGELLNPTYVSEHSIPGVLSTWEGLPLPEFNSTYQVGIKRCTEGLCSNYEYTTLQVRRSPIDKPDVVFVDDTPLSSLKVAWQTITQATFYKVYASNSNAFYESNFVGQTNLNHFTLENLSNEKWYFWVKACQDEEYCSNPSYIKAATPQIDSDGDGLSDEEEVALGTDPFDIDSDNDGLTDGDEINLGTDPTKSDTDGDGTVDGEDEDPLDANVGGTAIKHDI</sequence>
<name>A0A502KNR2_9GAMM</name>
<dbReference type="InterPro" id="IPR036116">
    <property type="entry name" value="FN3_sf"/>
</dbReference>
<keyword evidence="3" id="KW-0732">Signal</keyword>
<protein>
    <submittedName>
        <fullName evidence="6">Uncharacterized protein</fullName>
    </submittedName>
</protein>
<keyword evidence="2" id="KW-0964">Secreted</keyword>
<keyword evidence="7" id="KW-1185">Reference proteome</keyword>
<dbReference type="SUPFAM" id="SSF117143">
    <property type="entry name" value="Flagellar hook protein flgE"/>
    <property type="match status" value="1"/>
</dbReference>
<dbReference type="Pfam" id="PF18884">
    <property type="entry name" value="TSP3_bac"/>
    <property type="match status" value="2"/>
</dbReference>
<comment type="caution">
    <text evidence="6">The sequence shown here is derived from an EMBL/GenBank/DDBJ whole genome shotgun (WGS) entry which is preliminary data.</text>
</comment>
<dbReference type="Proteomes" id="UP000315303">
    <property type="component" value="Unassembled WGS sequence"/>
</dbReference>
<feature type="region of interest" description="Disordered" evidence="5">
    <location>
        <begin position="1800"/>
        <end position="1856"/>
    </location>
</feature>
<comment type="subcellular location">
    <subcellularLocation>
        <location evidence="1">Secreted</location>
    </subcellularLocation>
</comment>
<proteinExistence type="predicted"/>
<evidence type="ECO:0000256" key="3">
    <source>
        <dbReference type="ARBA" id="ARBA00022729"/>
    </source>
</evidence>
<dbReference type="Gene3D" id="2.60.98.20">
    <property type="entry name" value="Flagellar hook protein FlgE"/>
    <property type="match status" value="1"/>
</dbReference>
<evidence type="ECO:0000256" key="1">
    <source>
        <dbReference type="ARBA" id="ARBA00004613"/>
    </source>
</evidence>
<organism evidence="6 7">
    <name type="scientific">Litorilituus lipolyticus</name>
    <dbReference type="NCBI Taxonomy" id="2491017"/>
    <lineage>
        <taxon>Bacteria</taxon>
        <taxon>Pseudomonadati</taxon>
        <taxon>Pseudomonadota</taxon>
        <taxon>Gammaproteobacteria</taxon>
        <taxon>Alteromonadales</taxon>
        <taxon>Colwelliaceae</taxon>
        <taxon>Litorilituus</taxon>
    </lineage>
</organism>
<dbReference type="InterPro" id="IPR013783">
    <property type="entry name" value="Ig-like_fold"/>
</dbReference>
<dbReference type="SUPFAM" id="SSF49265">
    <property type="entry name" value="Fibronectin type III"/>
    <property type="match status" value="1"/>
</dbReference>
<evidence type="ECO:0000256" key="4">
    <source>
        <dbReference type="ARBA" id="ARBA00022837"/>
    </source>
</evidence>
<accession>A0A502KNR2</accession>
<feature type="compositionally biased region" description="Acidic residues" evidence="5">
    <location>
        <begin position="1830"/>
        <end position="1843"/>
    </location>
</feature>
<evidence type="ECO:0000313" key="7">
    <source>
        <dbReference type="Proteomes" id="UP000315303"/>
    </source>
</evidence>
<dbReference type="InterPro" id="IPR037925">
    <property type="entry name" value="FlgE/F/G-like"/>
</dbReference>
<evidence type="ECO:0000256" key="5">
    <source>
        <dbReference type="SAM" id="MobiDB-lite"/>
    </source>
</evidence>
<dbReference type="Gene3D" id="2.60.40.10">
    <property type="entry name" value="Immunoglobulins"/>
    <property type="match status" value="3"/>
</dbReference>
<evidence type="ECO:0000313" key="6">
    <source>
        <dbReference type="EMBL" id="TPH13202.1"/>
    </source>
</evidence>
<dbReference type="EMBL" id="SAWY01000037">
    <property type="protein sequence ID" value="TPH13202.1"/>
    <property type="molecule type" value="Genomic_DNA"/>
</dbReference>
<dbReference type="InterPro" id="IPR059100">
    <property type="entry name" value="TSP3_bac"/>
</dbReference>